<sequence>MKASEDETTVVTVEEGPKRIFETEESQMVTRYFGFAWLADMDEFTTGTQNLKPIVLHDKALPDATNMDITVVNVLTAIRADGLFRPVLLTT</sequence>
<organism evidence="1 2">
    <name type="scientific">Opisthorchis viverrini</name>
    <name type="common">Southeast Asian liver fluke</name>
    <dbReference type="NCBI Taxonomy" id="6198"/>
    <lineage>
        <taxon>Eukaryota</taxon>
        <taxon>Metazoa</taxon>
        <taxon>Spiralia</taxon>
        <taxon>Lophotrochozoa</taxon>
        <taxon>Platyhelminthes</taxon>
        <taxon>Trematoda</taxon>
        <taxon>Digenea</taxon>
        <taxon>Opisthorchiida</taxon>
        <taxon>Opisthorchiata</taxon>
        <taxon>Opisthorchiidae</taxon>
        <taxon>Opisthorchis</taxon>
    </lineage>
</organism>
<dbReference type="GeneID" id="20325385"/>
<dbReference type="STRING" id="6198.A0A074ZAE5"/>
<name>A0A074ZAE5_OPIVI</name>
<dbReference type="CTD" id="20325385"/>
<dbReference type="AlphaFoldDB" id="A0A074ZAE5"/>
<proteinExistence type="predicted"/>
<keyword evidence="2" id="KW-1185">Reference proteome</keyword>
<evidence type="ECO:0000313" key="2">
    <source>
        <dbReference type="Proteomes" id="UP000054324"/>
    </source>
</evidence>
<evidence type="ECO:0000313" key="1">
    <source>
        <dbReference type="EMBL" id="KER20180.1"/>
    </source>
</evidence>
<gene>
    <name evidence="1" type="ORF">T265_11217</name>
</gene>
<dbReference type="KEGG" id="ovi:T265_11217"/>
<dbReference type="OrthoDB" id="251770at2759"/>
<dbReference type="Proteomes" id="UP000054324">
    <property type="component" value="Unassembled WGS sequence"/>
</dbReference>
<dbReference type="RefSeq" id="XP_009176079.1">
    <property type="nucleotide sequence ID" value="XM_009177815.1"/>
</dbReference>
<accession>A0A074ZAE5</accession>
<dbReference type="EMBL" id="KL597083">
    <property type="protein sequence ID" value="KER20180.1"/>
    <property type="molecule type" value="Genomic_DNA"/>
</dbReference>
<reference evidence="1 2" key="1">
    <citation type="submission" date="2013-11" db="EMBL/GenBank/DDBJ databases">
        <title>Opisthorchis viverrini - life in the bile duct.</title>
        <authorList>
            <person name="Young N.D."/>
            <person name="Nagarajan N."/>
            <person name="Lin S.J."/>
            <person name="Korhonen P.K."/>
            <person name="Jex A.R."/>
            <person name="Hall R.S."/>
            <person name="Safavi-Hemami H."/>
            <person name="Kaewkong W."/>
            <person name="Bertrand D."/>
            <person name="Gao S."/>
            <person name="Seet Q."/>
            <person name="Wongkham S."/>
            <person name="Teh B.T."/>
            <person name="Wongkham C."/>
            <person name="Intapan P.M."/>
            <person name="Maleewong W."/>
            <person name="Yang X."/>
            <person name="Hu M."/>
            <person name="Wang Z."/>
            <person name="Hofmann A."/>
            <person name="Sternberg P.W."/>
            <person name="Tan P."/>
            <person name="Wang J."/>
            <person name="Gasser R.B."/>
        </authorList>
    </citation>
    <scope>NUCLEOTIDE SEQUENCE [LARGE SCALE GENOMIC DNA]</scope>
</reference>
<protein>
    <submittedName>
        <fullName evidence="1">Uncharacterized protein</fullName>
    </submittedName>
</protein>